<evidence type="ECO:0000313" key="2">
    <source>
        <dbReference type="Proteomes" id="UP000266234"/>
    </source>
</evidence>
<protein>
    <submittedName>
        <fullName evidence="1">Uncharacterized protein</fullName>
    </submittedName>
</protein>
<sequence>MPVSDTQHVFNLITEQHSLEHSISVMQRDARRRRRYYEADVKELRTIIEGKYAEIQSLKQQICALKDLTFPMILVEIELISVETQKDTISSEVSLGRTTQYEQRVVYFTAGREIKTWKVEWKNDGHGR</sequence>
<proteinExistence type="predicted"/>
<dbReference type="EMBL" id="PXOG01000151">
    <property type="protein sequence ID" value="RGP72134.1"/>
    <property type="molecule type" value="Genomic_DNA"/>
</dbReference>
<organism evidence="1 2">
    <name type="scientific">Fusarium longipes</name>
    <dbReference type="NCBI Taxonomy" id="694270"/>
    <lineage>
        <taxon>Eukaryota</taxon>
        <taxon>Fungi</taxon>
        <taxon>Dikarya</taxon>
        <taxon>Ascomycota</taxon>
        <taxon>Pezizomycotina</taxon>
        <taxon>Sordariomycetes</taxon>
        <taxon>Hypocreomycetidae</taxon>
        <taxon>Hypocreales</taxon>
        <taxon>Nectriaceae</taxon>
        <taxon>Fusarium</taxon>
    </lineage>
</organism>
<reference evidence="1 2" key="1">
    <citation type="journal article" date="2018" name="PLoS Pathog.">
        <title>Evolution of structural diversity of trichothecenes, a family of toxins produced by plant pathogenic and entomopathogenic fungi.</title>
        <authorList>
            <person name="Proctor R.H."/>
            <person name="McCormick S.P."/>
            <person name="Kim H.S."/>
            <person name="Cardoza R.E."/>
            <person name="Stanley A.M."/>
            <person name="Lindo L."/>
            <person name="Kelly A."/>
            <person name="Brown D.W."/>
            <person name="Lee T."/>
            <person name="Vaughan M.M."/>
            <person name="Alexander N.J."/>
            <person name="Busman M."/>
            <person name="Gutierrez S."/>
        </authorList>
    </citation>
    <scope>NUCLEOTIDE SEQUENCE [LARGE SCALE GENOMIC DNA]</scope>
    <source>
        <strain evidence="1 2">NRRL 20695</strain>
    </source>
</reference>
<gene>
    <name evidence="1" type="ORF">FLONG3_6857</name>
</gene>
<name>A0A395SI53_9HYPO</name>
<dbReference type="Proteomes" id="UP000266234">
    <property type="component" value="Unassembled WGS sequence"/>
</dbReference>
<keyword evidence="2" id="KW-1185">Reference proteome</keyword>
<dbReference type="AlphaFoldDB" id="A0A395SI53"/>
<accession>A0A395SI53</accession>
<evidence type="ECO:0000313" key="1">
    <source>
        <dbReference type="EMBL" id="RGP72134.1"/>
    </source>
</evidence>
<comment type="caution">
    <text evidence="1">The sequence shown here is derived from an EMBL/GenBank/DDBJ whole genome shotgun (WGS) entry which is preliminary data.</text>
</comment>